<sequence>ETGVGKTQLALRVAHELVRSGRFADLQLYANLRGFDPEHPPADPAAVLDAFLRQLEVPAQHIPPSREERAAMLRDQLHGKRALILLDNAADENQVRDLIPAAAHCLVLLTSRRTLAGLDGTDVHLLDVFDEAEAVELLGRVAGRERVRAEPEAAAAIARACGYLPLAVSLAAARLRTRPAWTLADLAGRLHAGDLDTVKVGGRSLAAVFELSYQGLAEPLRRVFRLLALHPGRDFTAPGVAALTGTGEAAARALLEELQDEHLLEQQVAGRYSFHDLVAVYAHECVLRDEPAAERTAAVARLIHWYIHSAANAADLLHPSRLRWRMELIPPPPNAVEFADMDSALAWLLAERPNLSAAIAYAQQELPGPEAWILATQTLYFYFHRGLWSEMHDTHRVGLRSAERAEDAVGRTMMLSGIAWGLSRAGRFEESFEVARQYVAAAEESGEARLIATATASYADALSNAGRPEESAANYRVALEAMRDLDAPQQLAAVKINYAMLLLDRFDRPAEAEGQLVEALRLIRAVDSPLTEVYALTQLARARQQQGDLAGAVRHHRQAGAVSALIGDVARQARCLASCAEVLLEDDRRDEAVEAWTRAAELQVESPEPGVAELIARLGRELGAPPAAEDDVEN</sequence>
<dbReference type="SUPFAM" id="SSF52540">
    <property type="entry name" value="P-loop containing nucleoside triphosphate hydrolases"/>
    <property type="match status" value="1"/>
</dbReference>
<dbReference type="Gene3D" id="3.40.50.300">
    <property type="entry name" value="P-loop containing nucleotide triphosphate hydrolases"/>
    <property type="match status" value="1"/>
</dbReference>
<comment type="caution">
    <text evidence="1">The sequence shown here is derived from an EMBL/GenBank/DDBJ whole genome shotgun (WGS) entry which is preliminary data.</text>
</comment>
<keyword evidence="2" id="KW-1185">Reference proteome</keyword>
<organism evidence="1 2">
    <name type="scientific">Actinospica durhamensis</name>
    <dbReference type="NCBI Taxonomy" id="1508375"/>
    <lineage>
        <taxon>Bacteria</taxon>
        <taxon>Bacillati</taxon>
        <taxon>Actinomycetota</taxon>
        <taxon>Actinomycetes</taxon>
        <taxon>Catenulisporales</taxon>
        <taxon>Actinospicaceae</taxon>
        <taxon>Actinospica</taxon>
    </lineage>
</organism>
<gene>
    <name evidence="1" type="ORF">KDL01_31350</name>
</gene>
<dbReference type="Gene3D" id="1.10.8.430">
    <property type="entry name" value="Helical domain of apoptotic protease-activating factors"/>
    <property type="match status" value="1"/>
</dbReference>
<dbReference type="Gene3D" id="1.25.40.10">
    <property type="entry name" value="Tetratricopeptide repeat domain"/>
    <property type="match status" value="1"/>
</dbReference>
<evidence type="ECO:0000313" key="1">
    <source>
        <dbReference type="EMBL" id="MBR7837813.1"/>
    </source>
</evidence>
<evidence type="ECO:0000313" key="2">
    <source>
        <dbReference type="Proteomes" id="UP000675781"/>
    </source>
</evidence>
<dbReference type="SUPFAM" id="SSF48452">
    <property type="entry name" value="TPR-like"/>
    <property type="match status" value="2"/>
</dbReference>
<dbReference type="InterPro" id="IPR042197">
    <property type="entry name" value="Apaf_helical"/>
</dbReference>
<dbReference type="AlphaFoldDB" id="A0A941EWQ8"/>
<proteinExistence type="predicted"/>
<dbReference type="GO" id="GO:0043531">
    <property type="term" value="F:ADP binding"/>
    <property type="evidence" value="ECO:0007669"/>
    <property type="project" value="InterPro"/>
</dbReference>
<evidence type="ECO:0008006" key="3">
    <source>
        <dbReference type="Google" id="ProtNLM"/>
    </source>
</evidence>
<protein>
    <recommendedName>
        <fullName evidence="3">Tetratricopeptide repeat protein</fullName>
    </recommendedName>
</protein>
<feature type="non-terminal residue" evidence="1">
    <location>
        <position position="1"/>
    </location>
</feature>
<dbReference type="RefSeq" id="WP_246577266.1">
    <property type="nucleotide sequence ID" value="NZ_JAGSOG010000232.1"/>
</dbReference>
<name>A0A941EWQ8_9ACTN</name>
<dbReference type="EMBL" id="JAGSOG010000232">
    <property type="protein sequence ID" value="MBR7837813.1"/>
    <property type="molecule type" value="Genomic_DNA"/>
</dbReference>
<dbReference type="PANTHER" id="PTHR47691:SF3">
    <property type="entry name" value="HTH-TYPE TRANSCRIPTIONAL REGULATOR RV0890C-RELATED"/>
    <property type="match status" value="1"/>
</dbReference>
<dbReference type="InterPro" id="IPR011990">
    <property type="entry name" value="TPR-like_helical_dom_sf"/>
</dbReference>
<dbReference type="Proteomes" id="UP000675781">
    <property type="component" value="Unassembled WGS sequence"/>
</dbReference>
<dbReference type="PANTHER" id="PTHR47691">
    <property type="entry name" value="REGULATOR-RELATED"/>
    <property type="match status" value="1"/>
</dbReference>
<dbReference type="InterPro" id="IPR027417">
    <property type="entry name" value="P-loop_NTPase"/>
</dbReference>
<accession>A0A941EWQ8</accession>
<reference evidence="1" key="1">
    <citation type="submission" date="2021-04" db="EMBL/GenBank/DDBJ databases">
        <title>Genome based classification of Actinospica acidithermotolerans sp. nov., an actinobacterium isolated from an Indonesian hot spring.</title>
        <authorList>
            <person name="Kusuma A.B."/>
            <person name="Putra K.E."/>
            <person name="Nafisah S."/>
            <person name="Loh J."/>
            <person name="Nouioui I."/>
            <person name="Goodfellow M."/>
        </authorList>
    </citation>
    <scope>NUCLEOTIDE SEQUENCE</scope>
    <source>
        <strain evidence="1">CSCA 57</strain>
    </source>
</reference>